<comment type="caution">
    <text evidence="2">The sequence shown here is derived from an EMBL/GenBank/DDBJ whole genome shotgun (WGS) entry which is preliminary data.</text>
</comment>
<protein>
    <submittedName>
        <fullName evidence="2">Uncharacterized protein</fullName>
    </submittedName>
</protein>
<accession>A0A328A8G0</accession>
<evidence type="ECO:0000256" key="1">
    <source>
        <dbReference type="SAM" id="Phobius"/>
    </source>
</evidence>
<proteinExistence type="predicted"/>
<sequence>MSHLSEELENYLIWALALLAAAPIAMAAVRRYEQDEPFYALGLLAAAGIVLFACLAGLGQVFHG</sequence>
<keyword evidence="1" id="KW-0472">Membrane</keyword>
<evidence type="ECO:0000313" key="2">
    <source>
        <dbReference type="EMBL" id="RAK50872.1"/>
    </source>
</evidence>
<feature type="transmembrane region" description="Helical" evidence="1">
    <location>
        <begin position="12"/>
        <end position="29"/>
    </location>
</feature>
<gene>
    <name evidence="2" type="ORF">DJ018_17010</name>
</gene>
<keyword evidence="3" id="KW-1185">Reference proteome</keyword>
<dbReference type="RefSeq" id="WP_111516182.1">
    <property type="nucleotide sequence ID" value="NZ_QFYR01000005.1"/>
</dbReference>
<keyword evidence="1" id="KW-0812">Transmembrane</keyword>
<dbReference type="AlphaFoldDB" id="A0A328A8G0"/>
<evidence type="ECO:0000313" key="3">
    <source>
        <dbReference type="Proteomes" id="UP000249725"/>
    </source>
</evidence>
<dbReference type="Proteomes" id="UP000249725">
    <property type="component" value="Unassembled WGS sequence"/>
</dbReference>
<name>A0A328A8G0_9CAUL</name>
<feature type="transmembrane region" description="Helical" evidence="1">
    <location>
        <begin position="41"/>
        <end position="62"/>
    </location>
</feature>
<reference evidence="3" key="1">
    <citation type="submission" date="2018-05" db="EMBL/GenBank/DDBJ databases">
        <authorList>
            <person name="Li X."/>
        </authorList>
    </citation>
    <scope>NUCLEOTIDE SEQUENCE [LARGE SCALE GENOMIC DNA]</scope>
    <source>
        <strain evidence="3">YIM 73061</strain>
    </source>
</reference>
<keyword evidence="1" id="KW-1133">Transmembrane helix</keyword>
<dbReference type="EMBL" id="QFYR01000005">
    <property type="protein sequence ID" value="RAK50872.1"/>
    <property type="molecule type" value="Genomic_DNA"/>
</dbReference>
<organism evidence="2 3">
    <name type="scientific">Phenylobacterium deserti</name>
    <dbReference type="NCBI Taxonomy" id="1914756"/>
    <lineage>
        <taxon>Bacteria</taxon>
        <taxon>Pseudomonadati</taxon>
        <taxon>Pseudomonadota</taxon>
        <taxon>Alphaproteobacteria</taxon>
        <taxon>Caulobacterales</taxon>
        <taxon>Caulobacteraceae</taxon>
        <taxon>Phenylobacterium</taxon>
    </lineage>
</organism>